<feature type="chain" id="PRO_5016818511" evidence="1">
    <location>
        <begin position="26"/>
        <end position="1507"/>
    </location>
</feature>
<reference evidence="2 3" key="1">
    <citation type="submission" date="2018-06" db="EMBL/GenBank/DDBJ databases">
        <title>Chryseolinea flavus sp. nov., a member of the phylum Bacteroidetes isolated from soil.</title>
        <authorList>
            <person name="Li Y."/>
            <person name="Wang J."/>
        </authorList>
    </citation>
    <scope>NUCLEOTIDE SEQUENCE [LARGE SCALE GENOMIC DNA]</scope>
    <source>
        <strain evidence="2 3">SDU1-6</strain>
    </source>
</reference>
<dbReference type="EMBL" id="QMFY01000028">
    <property type="protein sequence ID" value="RAV97749.1"/>
    <property type="molecule type" value="Genomic_DNA"/>
</dbReference>
<gene>
    <name evidence="2" type="ORF">DQQ10_27020</name>
</gene>
<organism evidence="2 3">
    <name type="scientific">Pseudochryseolinea flava</name>
    <dbReference type="NCBI Taxonomy" id="2059302"/>
    <lineage>
        <taxon>Bacteria</taxon>
        <taxon>Pseudomonadati</taxon>
        <taxon>Bacteroidota</taxon>
        <taxon>Cytophagia</taxon>
        <taxon>Cytophagales</taxon>
        <taxon>Fulvivirgaceae</taxon>
        <taxon>Pseudochryseolinea</taxon>
    </lineage>
</organism>
<dbReference type="RefSeq" id="WP_112750076.1">
    <property type="nucleotide sequence ID" value="NZ_QMFY01000028.1"/>
</dbReference>
<dbReference type="OrthoDB" id="1521695at2"/>
<comment type="caution">
    <text evidence="2">The sequence shown here is derived from an EMBL/GenBank/DDBJ whole genome shotgun (WGS) entry which is preliminary data.</text>
</comment>
<evidence type="ECO:0000313" key="2">
    <source>
        <dbReference type="EMBL" id="RAV97749.1"/>
    </source>
</evidence>
<dbReference type="Proteomes" id="UP000251889">
    <property type="component" value="Unassembled WGS sequence"/>
</dbReference>
<sequence length="1507" mass="166886">MNHFTGVGQRLLIILMFFLVLHGHAQQTPTPSATANPEAYRKAMETFAKLDQTQHYTESLGYADMNVLPLGMRRTINNNTFTIAVSDIRWHPQHAELTMFARMEIGQENKKKLYFAAQGIKLSYTGDIIGDAMLVLMNDVVIPIQGNTASLILKGGQEKGTGRATQLTYLSVDCKGFKELGVTAELEFSKELMYPVYEKVEKDQPTTVKGVFSTVAADWNDILASITLPPFSIKGLDGFVFTAQEALFDFSDIRNQPGILYPQGYEQNYMIPGNPTLWRGVYVKALSVTLPKPFSDKSKVRPTFVASNMIIDNNGISGVFAAKNVLPLDRGSASGWRFSVDDFNLALEANHLVAAGFSGAIGLPIASKDTLGYDALITADNEYMLRVKPIGMMQFDVFRGEATLLPTSYVQLKVADDKFKPEALLHGSLNFAARIDGSSPEDSTGKKVAEFKGIEFRSLRLKTDAPTFSAEYFGYKGSIKFMNFPISIESIGLRAQKDEVALGMDIKLTLSDGQFSGSTRLELVAKEEKKLGPEGEILEQRWRYKKLAIKDIAIDATIAETFSLKGNLSILSKDPVYGDGFAGSVSMKFDKALKSMKADARAIFGRRTYRYWFVDAKVEFPGMGIQIGPMNLNGFGGGVSYRMKRSPDGADVYLPDSLYGLGVKAAVLFNVGSKQAVNGEASFEVAFSKAGGLNFIGFYGFAKFVGEIPGTDNIAKFVENKQKDIAQKEAEFTQGRQDMVETLQRMKQYEATKSADKVFKPTEKPGEAPFAAALGIQYDFTTEALHATFDLYVNAINGMVRGTASGNRAGWSVIHIDPKEWYVHMGTPTDRLGIKMGIGNILNVETGTYLMIGSRIPGSPPPPQQVADILGVKMDDLDYMRDLNALGEGKGFAFGSSLRVATGDITFLVLYANFQAGLGFDIMLKDYGEAQCEGRSGPIGIDGWYANGQAYAYLQGELGIKVNLWFIKAKVPIIKGAAAALLQAKLPNPVWFKGYMGVQFSVLGGLVKGRARMKITVGDECELVLPGGSPIDMKIISDMTPDDKATDVDVFAVPEVALTMKEGEHFTFEDDSGVRNFRIHLNELYVLNKDGKQVKGKIKWSFDRTNVFFYSDEVLPPNMAMKAVAKVGFEEYRNGKWSIVYTAGQLAQEIQEVSFTTGTAPESIPLHNVTYSYPVVNQQFFLKDESTKGFIQLNRGQSYLFDTDYNHEIQVVQASGEKVSLPMTYSESLKRIDFSMPSSLANGNMYLLDLVAMTTDSSKTEKATTESENVVEQGEDVISVTRNQTVNVIRNDAGKSLLAYQFTLSRYNTFADKIKLQQKRSALVGDVTDVANLQYSLQGGEPFEINELVGSQYTDSRPMVAAQAILDDAYFNEDINPVLYSRLQAAQFGLARIMNGGDKLGLPPVKAIQISTAYLNDAENNQYDGVPRDRFPYIYNLPEVYKQDFIDFQTKVVNKYYDSPRRREFLDVIEGTFSFIRFGHYKVDFQYVFPDGTTGSHAVFEYYNFLK</sequence>
<feature type="signal peptide" evidence="1">
    <location>
        <begin position="1"/>
        <end position="25"/>
    </location>
</feature>
<keyword evidence="1" id="KW-0732">Signal</keyword>
<name>A0A364XTR3_9BACT</name>
<keyword evidence="3" id="KW-1185">Reference proteome</keyword>
<evidence type="ECO:0000313" key="3">
    <source>
        <dbReference type="Proteomes" id="UP000251889"/>
    </source>
</evidence>
<protein>
    <submittedName>
        <fullName evidence="2">Uncharacterized protein</fullName>
    </submittedName>
</protein>
<proteinExistence type="predicted"/>
<accession>A0A364XTR3</accession>
<evidence type="ECO:0000256" key="1">
    <source>
        <dbReference type="SAM" id="SignalP"/>
    </source>
</evidence>